<protein>
    <submittedName>
        <fullName evidence="2">Helix-turn-helix</fullName>
    </submittedName>
</protein>
<dbReference type="Proteomes" id="UP000184501">
    <property type="component" value="Unassembled WGS sequence"/>
</dbReference>
<keyword evidence="3" id="KW-1185">Reference proteome</keyword>
<evidence type="ECO:0000313" key="3">
    <source>
        <dbReference type="Proteomes" id="UP000184501"/>
    </source>
</evidence>
<dbReference type="GO" id="GO:0003677">
    <property type="term" value="F:DNA binding"/>
    <property type="evidence" value="ECO:0007669"/>
    <property type="project" value="InterPro"/>
</dbReference>
<dbReference type="Pfam" id="PF01381">
    <property type="entry name" value="HTH_3"/>
    <property type="match status" value="1"/>
</dbReference>
<dbReference type="SUPFAM" id="SSF47413">
    <property type="entry name" value="lambda repressor-like DNA-binding domains"/>
    <property type="match status" value="1"/>
</dbReference>
<dbReference type="CDD" id="cd00093">
    <property type="entry name" value="HTH_XRE"/>
    <property type="match status" value="1"/>
</dbReference>
<dbReference type="Gene3D" id="1.10.260.40">
    <property type="entry name" value="lambda repressor-like DNA-binding domains"/>
    <property type="match status" value="1"/>
</dbReference>
<dbReference type="AlphaFoldDB" id="A0A1M5P0E7"/>
<dbReference type="STRING" id="2017.SAMN05444320_11717"/>
<dbReference type="InterPro" id="IPR001387">
    <property type="entry name" value="Cro/C1-type_HTH"/>
</dbReference>
<dbReference type="InterPro" id="IPR010982">
    <property type="entry name" value="Lambda_DNA-bd_dom_sf"/>
</dbReference>
<organism evidence="2 3">
    <name type="scientific">Streptoalloteichus hindustanus</name>
    <dbReference type="NCBI Taxonomy" id="2017"/>
    <lineage>
        <taxon>Bacteria</taxon>
        <taxon>Bacillati</taxon>
        <taxon>Actinomycetota</taxon>
        <taxon>Actinomycetes</taxon>
        <taxon>Pseudonocardiales</taxon>
        <taxon>Pseudonocardiaceae</taxon>
        <taxon>Streptoalloteichus</taxon>
    </lineage>
</organism>
<proteinExistence type="predicted"/>
<feature type="domain" description="HTH cro/C1-type" evidence="1">
    <location>
        <begin position="53"/>
        <end position="87"/>
    </location>
</feature>
<sequence length="147" mass="16718">MFLSRREVEAVSAHGDTFATQLRRLFDTVSRADGTRFTPREVAEEVTQRGHKVSRGYLYDLLRGKSEPSHALVRALADFFQVPLDYFSDSERGRELNQQYELLAALGDNAVRKIAHRARGLSRGQLSRVIAYIDFEKQRGDAVDDDT</sequence>
<reference evidence="2 3" key="1">
    <citation type="submission" date="2016-11" db="EMBL/GenBank/DDBJ databases">
        <authorList>
            <person name="Jaros S."/>
            <person name="Januszkiewicz K."/>
            <person name="Wedrychowicz H."/>
        </authorList>
    </citation>
    <scope>NUCLEOTIDE SEQUENCE [LARGE SCALE GENOMIC DNA]</scope>
    <source>
        <strain evidence="2 3">DSM 44523</strain>
    </source>
</reference>
<accession>A0A1M5P0E7</accession>
<gene>
    <name evidence="2" type="ORF">SAMN05444320_11717</name>
</gene>
<dbReference type="PROSITE" id="PS50943">
    <property type="entry name" value="HTH_CROC1"/>
    <property type="match status" value="1"/>
</dbReference>
<evidence type="ECO:0000313" key="2">
    <source>
        <dbReference type="EMBL" id="SHG94909.1"/>
    </source>
</evidence>
<name>A0A1M5P0E7_STRHI</name>
<dbReference type="EMBL" id="FQVN01000017">
    <property type="protein sequence ID" value="SHG94909.1"/>
    <property type="molecule type" value="Genomic_DNA"/>
</dbReference>
<evidence type="ECO:0000259" key="1">
    <source>
        <dbReference type="PROSITE" id="PS50943"/>
    </source>
</evidence>